<dbReference type="SUPFAM" id="SSF49899">
    <property type="entry name" value="Concanavalin A-like lectins/glucanases"/>
    <property type="match status" value="1"/>
</dbReference>
<dbReference type="EMBL" id="JABTTQ020003235">
    <property type="protein sequence ID" value="KAK6119290.1"/>
    <property type="molecule type" value="Genomic_DNA"/>
</dbReference>
<feature type="domain" description="GH16" evidence="6">
    <location>
        <begin position="111"/>
        <end position="148"/>
    </location>
</feature>
<evidence type="ECO:0000256" key="3">
    <source>
        <dbReference type="ARBA" id="ARBA00023295"/>
    </source>
</evidence>
<dbReference type="Gene3D" id="2.60.120.200">
    <property type="match status" value="1"/>
</dbReference>
<organism evidence="8 9">
    <name type="scientific">Rehmannia glutinosa</name>
    <name type="common">Chinese foxglove</name>
    <dbReference type="NCBI Taxonomy" id="99300"/>
    <lineage>
        <taxon>Eukaryota</taxon>
        <taxon>Viridiplantae</taxon>
        <taxon>Streptophyta</taxon>
        <taxon>Embryophyta</taxon>
        <taxon>Tracheophyta</taxon>
        <taxon>Spermatophyta</taxon>
        <taxon>Magnoliopsida</taxon>
        <taxon>eudicotyledons</taxon>
        <taxon>Gunneridae</taxon>
        <taxon>Pentapetalae</taxon>
        <taxon>asterids</taxon>
        <taxon>lamiids</taxon>
        <taxon>Lamiales</taxon>
        <taxon>Orobanchaceae</taxon>
        <taxon>Rehmannieae</taxon>
        <taxon>Rehmannia</taxon>
    </lineage>
</organism>
<dbReference type="InterPro" id="IPR044791">
    <property type="entry name" value="Beta-glucanase/XTH"/>
</dbReference>
<feature type="domain" description="Xyloglucan endo-transglycosylase C-terminal" evidence="7">
    <location>
        <begin position="190"/>
        <end position="226"/>
    </location>
</feature>
<evidence type="ECO:0000256" key="4">
    <source>
        <dbReference type="RuleBase" id="RU361120"/>
    </source>
</evidence>
<proteinExistence type="inferred from homology"/>
<keyword evidence="4" id="KW-0052">Apoplast</keyword>
<evidence type="ECO:0000256" key="5">
    <source>
        <dbReference type="SAM" id="MobiDB-lite"/>
    </source>
</evidence>
<keyword evidence="4" id="KW-0964">Secreted</keyword>
<evidence type="ECO:0000256" key="1">
    <source>
        <dbReference type="ARBA" id="ARBA00022679"/>
    </source>
</evidence>
<dbReference type="Pfam" id="PF06955">
    <property type="entry name" value="XET_C"/>
    <property type="match status" value="1"/>
</dbReference>
<protein>
    <recommendedName>
        <fullName evidence="4">Xyloglucan endotransglucosylase/hydrolase</fullName>
        <ecNumber evidence="4">2.4.1.207</ecNumber>
    </recommendedName>
</protein>
<evidence type="ECO:0000259" key="6">
    <source>
        <dbReference type="Pfam" id="PF00722"/>
    </source>
</evidence>
<comment type="subcellular location">
    <subcellularLocation>
        <location evidence="4">Secreted</location>
        <location evidence="4">Cell wall</location>
    </subcellularLocation>
    <subcellularLocation>
        <location evidence="4">Secreted</location>
        <location evidence="4">Extracellular space</location>
        <location evidence="4">Apoplast</location>
    </subcellularLocation>
</comment>
<keyword evidence="3 4" id="KW-0326">Glycosidase</keyword>
<evidence type="ECO:0000259" key="7">
    <source>
        <dbReference type="Pfam" id="PF06955"/>
    </source>
</evidence>
<dbReference type="InterPro" id="IPR013320">
    <property type="entry name" value="ConA-like_dom_sf"/>
</dbReference>
<keyword evidence="9" id="KW-1185">Reference proteome</keyword>
<accession>A0ABR0UAV0</accession>
<evidence type="ECO:0000313" key="9">
    <source>
        <dbReference type="Proteomes" id="UP001318860"/>
    </source>
</evidence>
<comment type="caution">
    <text evidence="8">The sequence shown here is derived from an EMBL/GenBank/DDBJ whole genome shotgun (WGS) entry which is preliminary data.</text>
</comment>
<dbReference type="InterPro" id="IPR010713">
    <property type="entry name" value="XET_C"/>
</dbReference>
<dbReference type="Pfam" id="PF00722">
    <property type="entry name" value="Glyco_hydro_16"/>
    <property type="match status" value="1"/>
</dbReference>
<evidence type="ECO:0000256" key="2">
    <source>
        <dbReference type="ARBA" id="ARBA00022801"/>
    </source>
</evidence>
<comment type="similarity">
    <text evidence="4">Belongs to the glycosyl hydrolase 16 family.</text>
</comment>
<dbReference type="InterPro" id="IPR000757">
    <property type="entry name" value="Beta-glucanase-like"/>
</dbReference>
<reference evidence="8 9" key="1">
    <citation type="journal article" date="2021" name="Comput. Struct. Biotechnol. J.">
        <title>De novo genome assembly of the potent medicinal plant Rehmannia glutinosa using nanopore technology.</title>
        <authorList>
            <person name="Ma L."/>
            <person name="Dong C."/>
            <person name="Song C."/>
            <person name="Wang X."/>
            <person name="Zheng X."/>
            <person name="Niu Y."/>
            <person name="Chen S."/>
            <person name="Feng W."/>
        </authorList>
    </citation>
    <scope>NUCLEOTIDE SEQUENCE [LARGE SCALE GENOMIC DNA]</scope>
    <source>
        <strain evidence="8">DH-2019</strain>
    </source>
</reference>
<keyword evidence="4" id="KW-0961">Cell wall biogenesis/degradation</keyword>
<name>A0ABR0UAV0_REHGL</name>
<gene>
    <name evidence="8" type="ORF">DH2020_046978</name>
</gene>
<dbReference type="EC" id="2.4.1.207" evidence="4"/>
<dbReference type="PANTHER" id="PTHR31062">
    <property type="entry name" value="XYLOGLUCAN ENDOTRANSGLUCOSYLASE/HYDROLASE PROTEIN 8-RELATED"/>
    <property type="match status" value="1"/>
</dbReference>
<keyword evidence="1 4" id="KW-0808">Transferase</keyword>
<dbReference type="Proteomes" id="UP001318860">
    <property type="component" value="Unassembled WGS sequence"/>
</dbReference>
<comment type="function">
    <text evidence="4">Catalyzes xyloglucan endohydrolysis (XEH) and/or endotransglycosylation (XET). Cleaves and religates xyloglucan polymers, an essential constituent of the primary cell wall, and thereby participates in cell wall construction of growing tissues.</text>
</comment>
<comment type="PTM">
    <text evidence="4">Contains at least one intrachain disulfide bond essential for its enzymatic activity.</text>
</comment>
<evidence type="ECO:0000313" key="8">
    <source>
        <dbReference type="EMBL" id="KAK6119290.1"/>
    </source>
</evidence>
<keyword evidence="2 4" id="KW-0378">Hydrolase</keyword>
<keyword evidence="4" id="KW-0134">Cell wall</keyword>
<sequence>MSATSWASHVSWESMKFTSGCGKSMSAPCNKSPRIARSRQIGDQKLSSPKIISVHPLGNFTTNGDIFRKTHDELDFEFLGNIKGKHGDFRQMCMEMEAQAEEEKRDIIYVRNDAMGADFPSKPMRLYATIWDASDWATSGGKYRANYQYAPFVAEFTDLVLHGCATDTLEEVVATGCAQRDDQLASADFATITPKQKLAMKKFRSKYMYYSYCYDTLRYPVPPPECVIDPVVRGRFKDTGRQKFDEKHHHRRFKKRGHVMGAKKYGNQEDV</sequence>
<feature type="region of interest" description="Disordered" evidence="5">
    <location>
        <begin position="19"/>
        <end position="44"/>
    </location>
</feature>